<dbReference type="Pfam" id="PF14199">
    <property type="entry name" value="DUF4317"/>
    <property type="match status" value="1"/>
</dbReference>
<protein>
    <recommendedName>
        <fullName evidence="3">DUF4317 family protein</fullName>
    </recommendedName>
</protein>
<dbReference type="STRING" id="1120920.SAMN03080599_03031"/>
<evidence type="ECO:0000313" key="1">
    <source>
        <dbReference type="EMBL" id="SCZ81787.1"/>
    </source>
</evidence>
<name>A0A1G5S6Q4_9FIRM</name>
<dbReference type="RefSeq" id="WP_092592945.1">
    <property type="nucleotide sequence ID" value="NZ_FMWL01000023.1"/>
</dbReference>
<sequence length="388" mass="43579">MNKKDIAAFKRQLKEDGKVEIKQLARVFAMGESREIIYHESGSFAACDESEQELYFSNFKKLLTGAMDSKIFELPFNTIPVADTLGQSFLYEMLTEDTLAGFEGKAVQIMEKIIASSPYEGDLVANFIKAEYMKPQRRDAPYGEEDYSGADETSFKMKFILCSVNKIESSEKSVRFDYRDRRFMVNHDLNAVLNLNAPLEGFMFPSIVDDAVDVNKVIYCTAKAEQLNVGLIDGVLNAGYTRTAKEEKEQFDTLIKVMVGDRARPEVVKNIYESVDMAVLEQAEEEVPVVELEALERVLKVNGVDTSRFAEVAGEIAGEDKHFKPGNVVPGFRKKSIKISTAAADIAISPEYLDVLRQVVDRQGRKCLLIQVDEDIEINGIKLEVEVL</sequence>
<dbReference type="Proteomes" id="UP000199208">
    <property type="component" value="Unassembled WGS sequence"/>
</dbReference>
<evidence type="ECO:0008006" key="3">
    <source>
        <dbReference type="Google" id="ProtNLM"/>
    </source>
</evidence>
<keyword evidence="2" id="KW-1185">Reference proteome</keyword>
<gene>
    <name evidence="1" type="ORF">SAMN03080599_03031</name>
</gene>
<organism evidence="1 2">
    <name type="scientific">Acidaminobacter hydrogenoformans DSM 2784</name>
    <dbReference type="NCBI Taxonomy" id="1120920"/>
    <lineage>
        <taxon>Bacteria</taxon>
        <taxon>Bacillati</taxon>
        <taxon>Bacillota</taxon>
        <taxon>Clostridia</taxon>
        <taxon>Peptostreptococcales</taxon>
        <taxon>Acidaminobacteraceae</taxon>
        <taxon>Acidaminobacter</taxon>
    </lineage>
</organism>
<reference evidence="1 2" key="1">
    <citation type="submission" date="2016-10" db="EMBL/GenBank/DDBJ databases">
        <authorList>
            <person name="de Groot N.N."/>
        </authorList>
    </citation>
    <scope>NUCLEOTIDE SEQUENCE [LARGE SCALE GENOMIC DNA]</scope>
    <source>
        <strain evidence="1 2">DSM 2784</strain>
    </source>
</reference>
<dbReference type="InterPro" id="IPR025466">
    <property type="entry name" value="DUF4317"/>
</dbReference>
<accession>A0A1G5S6Q4</accession>
<proteinExistence type="predicted"/>
<dbReference type="EMBL" id="FMWL01000023">
    <property type="protein sequence ID" value="SCZ81787.1"/>
    <property type="molecule type" value="Genomic_DNA"/>
</dbReference>
<evidence type="ECO:0000313" key="2">
    <source>
        <dbReference type="Proteomes" id="UP000199208"/>
    </source>
</evidence>
<dbReference type="OrthoDB" id="1642058at2"/>
<dbReference type="AlphaFoldDB" id="A0A1G5S6Q4"/>